<dbReference type="SUPFAM" id="SSF53756">
    <property type="entry name" value="UDP-Glycosyltransferase/glycogen phosphorylase"/>
    <property type="match status" value="1"/>
</dbReference>
<proteinExistence type="predicted"/>
<protein>
    <recommendedName>
        <fullName evidence="4">Lipid-A-disaccharide synthase</fullName>
    </recommendedName>
</protein>
<evidence type="ECO:0008006" key="4">
    <source>
        <dbReference type="Google" id="ProtNLM"/>
    </source>
</evidence>
<gene>
    <name evidence="2" type="ORF">A2311_00530</name>
</gene>
<sequence length="383" mass="41323">MRNILLISNGHAEDLAAAEIGKRLKLAAPGVNLIALPLVGLGKAYDRAGINSLGEKKILPSGGFAKEGFLYLIKDLAAGLLANFSEQIRLLRRLRNKVDLIVGVGDAYLVALAGLFIGRPLLFVDGPKSVRIAGYWPFELWLLKRFCKKIIVQDQPTADFLAAKGLPAQYLGSWVMDYVTVTGDNFGLEKDQTVIGILPGTRGEAYDNLVLSLEVLLELSRHKKLTGLIASTLELNKIREKLASTDWELLETAEAGSIKAKLIHPSGLEARLVEGKFGDVCQNSTLIIGLAGIANEQAVAFGKPTVCFVGTGAQTTLRRWQEIQNITGKSMEIISGTAAEKAQAILAIMNNPVAMAEMAAIGKASKPQWGATERIVRLVLETI</sequence>
<name>A0A1F4TTU3_UNCSA</name>
<dbReference type="AlphaFoldDB" id="A0A1F4TTU3"/>
<dbReference type="EMBL" id="MEUF01000019">
    <property type="protein sequence ID" value="OGC36086.1"/>
    <property type="molecule type" value="Genomic_DNA"/>
</dbReference>
<evidence type="ECO:0000313" key="3">
    <source>
        <dbReference type="Proteomes" id="UP000178951"/>
    </source>
</evidence>
<comment type="caution">
    <text evidence="2">The sequence shown here is derived from an EMBL/GenBank/DDBJ whole genome shotgun (WGS) entry which is preliminary data.</text>
</comment>
<dbReference type="PANTHER" id="PTHR39517">
    <property type="entry name" value="SLL0192 PROTEIN"/>
    <property type="match status" value="1"/>
</dbReference>
<dbReference type="InterPro" id="IPR019994">
    <property type="entry name" value="Lipid-A-disac_synthase-rel_put"/>
</dbReference>
<keyword evidence="1" id="KW-0472">Membrane</keyword>
<accession>A0A1F4TTU3</accession>
<dbReference type="PANTHER" id="PTHR39517:SF1">
    <property type="entry name" value="LIPID-A-DISACCHARIDE SYNTHASE"/>
    <property type="match status" value="1"/>
</dbReference>
<dbReference type="Proteomes" id="UP000178951">
    <property type="component" value="Unassembled WGS sequence"/>
</dbReference>
<keyword evidence="1" id="KW-1133">Transmembrane helix</keyword>
<dbReference type="STRING" id="1802583.A2311_00530"/>
<evidence type="ECO:0000256" key="1">
    <source>
        <dbReference type="SAM" id="Phobius"/>
    </source>
</evidence>
<dbReference type="NCBIfam" id="TIGR03492">
    <property type="entry name" value="lipid-A-disaccharide synthase-related protein"/>
    <property type="match status" value="1"/>
</dbReference>
<reference evidence="2 3" key="1">
    <citation type="journal article" date="2016" name="Nat. Commun.">
        <title>Thousands of microbial genomes shed light on interconnected biogeochemical processes in an aquifer system.</title>
        <authorList>
            <person name="Anantharaman K."/>
            <person name="Brown C.T."/>
            <person name="Hug L.A."/>
            <person name="Sharon I."/>
            <person name="Castelle C.J."/>
            <person name="Probst A.J."/>
            <person name="Thomas B.C."/>
            <person name="Singh A."/>
            <person name="Wilkins M.J."/>
            <person name="Karaoz U."/>
            <person name="Brodie E.L."/>
            <person name="Williams K.H."/>
            <person name="Hubbard S.S."/>
            <person name="Banfield J.F."/>
        </authorList>
    </citation>
    <scope>NUCLEOTIDE SEQUENCE [LARGE SCALE GENOMIC DNA]</scope>
</reference>
<evidence type="ECO:0000313" key="2">
    <source>
        <dbReference type="EMBL" id="OGC36086.1"/>
    </source>
</evidence>
<feature type="transmembrane region" description="Helical" evidence="1">
    <location>
        <begin position="98"/>
        <end position="118"/>
    </location>
</feature>
<keyword evidence="1" id="KW-0812">Transmembrane</keyword>
<organism evidence="2 3">
    <name type="scientific">candidate division WOR-1 bacterium RIFOXYB2_FULL_48_7</name>
    <dbReference type="NCBI Taxonomy" id="1802583"/>
    <lineage>
        <taxon>Bacteria</taxon>
        <taxon>Bacillati</taxon>
        <taxon>Saganbacteria</taxon>
    </lineage>
</organism>